<evidence type="ECO:0000256" key="1">
    <source>
        <dbReference type="ARBA" id="ARBA00006594"/>
    </source>
</evidence>
<evidence type="ECO:0000256" key="5">
    <source>
        <dbReference type="ARBA" id="ARBA00022691"/>
    </source>
</evidence>
<organism evidence="8 9">
    <name type="scientific">Murinocardiopsis flavida</name>
    <dbReference type="NCBI Taxonomy" id="645275"/>
    <lineage>
        <taxon>Bacteria</taxon>
        <taxon>Bacillati</taxon>
        <taxon>Actinomycetota</taxon>
        <taxon>Actinomycetes</taxon>
        <taxon>Streptosporangiales</taxon>
        <taxon>Nocardiopsidaceae</taxon>
        <taxon>Murinocardiopsis</taxon>
    </lineage>
</organism>
<feature type="domain" description="Type II methyltransferase M.TaqI-like" evidence="7">
    <location>
        <begin position="130"/>
        <end position="235"/>
    </location>
</feature>
<keyword evidence="5" id="KW-0949">S-adenosyl-L-methionine</keyword>
<dbReference type="Proteomes" id="UP000240542">
    <property type="component" value="Unassembled WGS sequence"/>
</dbReference>
<dbReference type="CDD" id="cd02440">
    <property type="entry name" value="AdoMet_MTases"/>
    <property type="match status" value="1"/>
</dbReference>
<name>A0A2P8D8T5_9ACTN</name>
<comment type="catalytic activity">
    <reaction evidence="6">
        <text>a 2'-deoxyadenosine in DNA + S-adenosyl-L-methionine = an N(6)-methyl-2'-deoxyadenosine in DNA + S-adenosyl-L-homocysteine + H(+)</text>
        <dbReference type="Rhea" id="RHEA:15197"/>
        <dbReference type="Rhea" id="RHEA-COMP:12418"/>
        <dbReference type="Rhea" id="RHEA-COMP:12419"/>
        <dbReference type="ChEBI" id="CHEBI:15378"/>
        <dbReference type="ChEBI" id="CHEBI:57856"/>
        <dbReference type="ChEBI" id="CHEBI:59789"/>
        <dbReference type="ChEBI" id="CHEBI:90615"/>
        <dbReference type="ChEBI" id="CHEBI:90616"/>
        <dbReference type="EC" id="2.1.1.72"/>
    </reaction>
</comment>
<dbReference type="Pfam" id="PF07669">
    <property type="entry name" value="Eco57I"/>
    <property type="match status" value="1"/>
</dbReference>
<accession>A0A2P8D8T5</accession>
<dbReference type="GO" id="GO:0003676">
    <property type="term" value="F:nucleic acid binding"/>
    <property type="evidence" value="ECO:0007669"/>
    <property type="project" value="InterPro"/>
</dbReference>
<evidence type="ECO:0000256" key="6">
    <source>
        <dbReference type="ARBA" id="ARBA00047942"/>
    </source>
</evidence>
<dbReference type="PROSITE" id="PS00092">
    <property type="entry name" value="N6_MTASE"/>
    <property type="match status" value="1"/>
</dbReference>
<keyword evidence="3 8" id="KW-0489">Methyltransferase</keyword>
<dbReference type="InterPro" id="IPR011639">
    <property type="entry name" value="MethylTrfase_TaqI-like_dom"/>
</dbReference>
<evidence type="ECO:0000313" key="8">
    <source>
        <dbReference type="EMBL" id="PSK93622.1"/>
    </source>
</evidence>
<gene>
    <name evidence="8" type="ORF">CLV63_11629</name>
</gene>
<keyword evidence="4 8" id="KW-0808">Transferase</keyword>
<dbReference type="GO" id="GO:0006304">
    <property type="term" value="P:DNA modification"/>
    <property type="evidence" value="ECO:0007669"/>
    <property type="project" value="InterPro"/>
</dbReference>
<comment type="caution">
    <text evidence="8">The sequence shown here is derived from an EMBL/GenBank/DDBJ whole genome shotgun (WGS) entry which is preliminary data.</text>
</comment>
<evidence type="ECO:0000313" key="9">
    <source>
        <dbReference type="Proteomes" id="UP000240542"/>
    </source>
</evidence>
<evidence type="ECO:0000259" key="7">
    <source>
        <dbReference type="Pfam" id="PF07669"/>
    </source>
</evidence>
<protein>
    <recommendedName>
        <fullName evidence="2">site-specific DNA-methyltransferase (adenine-specific)</fullName>
        <ecNumber evidence="2">2.1.1.72</ecNumber>
    </recommendedName>
</protein>
<dbReference type="GO" id="GO:0032259">
    <property type="term" value="P:methylation"/>
    <property type="evidence" value="ECO:0007669"/>
    <property type="project" value="UniProtKB-KW"/>
</dbReference>
<dbReference type="PRINTS" id="PR00507">
    <property type="entry name" value="N12N6MTFRASE"/>
</dbReference>
<evidence type="ECO:0000256" key="3">
    <source>
        <dbReference type="ARBA" id="ARBA00022603"/>
    </source>
</evidence>
<evidence type="ECO:0000256" key="4">
    <source>
        <dbReference type="ARBA" id="ARBA00022679"/>
    </source>
</evidence>
<comment type="similarity">
    <text evidence="1">Belongs to the N(4)/N(6)-methyltransferase family.</text>
</comment>
<dbReference type="Gene3D" id="3.40.50.150">
    <property type="entry name" value="Vaccinia Virus protein VP39"/>
    <property type="match status" value="1"/>
</dbReference>
<dbReference type="AlphaFoldDB" id="A0A2P8D8T5"/>
<dbReference type="SUPFAM" id="SSF53335">
    <property type="entry name" value="S-adenosyl-L-methionine-dependent methyltransferases"/>
    <property type="match status" value="1"/>
</dbReference>
<dbReference type="PANTHER" id="PTHR33841">
    <property type="entry name" value="DNA METHYLTRANSFERASE YEEA-RELATED"/>
    <property type="match status" value="1"/>
</dbReference>
<proteinExistence type="inferred from homology"/>
<dbReference type="InterPro" id="IPR050953">
    <property type="entry name" value="N4_N6_ade-DNA_methylase"/>
</dbReference>
<sequence length="498" mass="54282">MSSELRSTDDRVTEIQRVDLLERAEVRRAAALARLDPTERAARGQYLTPQSAARIIAGLPRVPRGESIRILDPGAGSGILTAALVERLYAARPDLRVHVTTVENDTVLHPVLSETLADIEAATGATSDLVDADFLSWALGTAERYDLVIQNPPYAKLRTGCAAQVLLRSAGINVPNVYAAFLAVGLRILGEGGQQVAITPRSWMNGTYYSAFRREFVRLAGIDAMHTFESRSKVFGDAGVLQESIVVSATVGRTPDEVVVHTSRDHSTVPSTRTVAYQDIVTPDFIHVPAAEKDAQAVAWMTTHVTHTLQNLGLSVSTGRVVDFRARDLLHQDQVEGAVPMVNATHLRGGVSRHPVGAKKPEWFHAGPATASRLLVPGGTYVLIKRFSAKEERRRVVAAVWQSSEDVAFDNKLNYIHEDGHGLDEQVARGLVVFLNSTQLDSYFRVFSGHTQVNATDLRQMRFPSFDQLRELGEVDPGDQLSIDATTESVLASVAVTA</sequence>
<dbReference type="RefSeq" id="WP_170134291.1">
    <property type="nucleotide sequence ID" value="NZ_PYGA01000016.1"/>
</dbReference>
<dbReference type="InterPro" id="IPR029063">
    <property type="entry name" value="SAM-dependent_MTases_sf"/>
</dbReference>
<dbReference type="PANTHER" id="PTHR33841:SF5">
    <property type="entry name" value="DNA METHYLASE (MODIFICATION METHYLASE) (METHYLTRANSFERASE)-RELATED"/>
    <property type="match status" value="1"/>
</dbReference>
<dbReference type="EC" id="2.1.1.72" evidence="2"/>
<evidence type="ECO:0000256" key="2">
    <source>
        <dbReference type="ARBA" id="ARBA00011900"/>
    </source>
</evidence>
<reference evidence="8 9" key="1">
    <citation type="submission" date="2018-03" db="EMBL/GenBank/DDBJ databases">
        <title>Genomic Encyclopedia of Archaeal and Bacterial Type Strains, Phase II (KMG-II): from individual species to whole genera.</title>
        <authorList>
            <person name="Goeker M."/>
        </authorList>
    </citation>
    <scope>NUCLEOTIDE SEQUENCE [LARGE SCALE GENOMIC DNA]</scope>
    <source>
        <strain evidence="8 9">DSM 45312</strain>
    </source>
</reference>
<dbReference type="EMBL" id="PYGA01000016">
    <property type="protein sequence ID" value="PSK93622.1"/>
    <property type="molecule type" value="Genomic_DNA"/>
</dbReference>
<keyword evidence="9" id="KW-1185">Reference proteome</keyword>
<dbReference type="InterPro" id="IPR002052">
    <property type="entry name" value="DNA_methylase_N6_adenine_CS"/>
</dbReference>
<dbReference type="GO" id="GO:0009007">
    <property type="term" value="F:site-specific DNA-methyltransferase (adenine-specific) activity"/>
    <property type="evidence" value="ECO:0007669"/>
    <property type="project" value="UniProtKB-EC"/>
</dbReference>